<name>A0AAP0IFB1_9MAGN</name>
<accession>A0AAP0IFB1</accession>
<comment type="caution">
    <text evidence="2">The sequence shown here is derived from an EMBL/GenBank/DDBJ whole genome shotgun (WGS) entry which is preliminary data.</text>
</comment>
<keyword evidence="3" id="KW-1185">Reference proteome</keyword>
<feature type="compositionally biased region" description="Basic residues" evidence="1">
    <location>
        <begin position="53"/>
        <end position="66"/>
    </location>
</feature>
<sequence length="87" mass="10106">MVGRALNGYLVVPQSSENTSLYYCEFSVPDRYWKWTTRRAGEANGRARGQAPTRKRSHQRPRRCRVSKKETECDDEQPEASRSDGRK</sequence>
<feature type="compositionally biased region" description="Low complexity" evidence="1">
    <location>
        <begin position="42"/>
        <end position="51"/>
    </location>
</feature>
<evidence type="ECO:0000256" key="1">
    <source>
        <dbReference type="SAM" id="MobiDB-lite"/>
    </source>
</evidence>
<evidence type="ECO:0000313" key="3">
    <source>
        <dbReference type="Proteomes" id="UP001420932"/>
    </source>
</evidence>
<organism evidence="2 3">
    <name type="scientific">Stephania yunnanensis</name>
    <dbReference type="NCBI Taxonomy" id="152371"/>
    <lineage>
        <taxon>Eukaryota</taxon>
        <taxon>Viridiplantae</taxon>
        <taxon>Streptophyta</taxon>
        <taxon>Embryophyta</taxon>
        <taxon>Tracheophyta</taxon>
        <taxon>Spermatophyta</taxon>
        <taxon>Magnoliopsida</taxon>
        <taxon>Ranunculales</taxon>
        <taxon>Menispermaceae</taxon>
        <taxon>Menispermoideae</taxon>
        <taxon>Cissampelideae</taxon>
        <taxon>Stephania</taxon>
    </lineage>
</organism>
<evidence type="ECO:0000313" key="2">
    <source>
        <dbReference type="EMBL" id="KAK9114426.1"/>
    </source>
</evidence>
<protein>
    <submittedName>
        <fullName evidence="2">Uncharacterized protein</fullName>
    </submittedName>
</protein>
<dbReference type="AlphaFoldDB" id="A0AAP0IFB1"/>
<reference evidence="2 3" key="1">
    <citation type="submission" date="2024-01" db="EMBL/GenBank/DDBJ databases">
        <title>Genome assemblies of Stephania.</title>
        <authorList>
            <person name="Yang L."/>
        </authorList>
    </citation>
    <scope>NUCLEOTIDE SEQUENCE [LARGE SCALE GENOMIC DNA]</scope>
    <source>
        <strain evidence="2">YNDBR</strain>
        <tissue evidence="2">Leaf</tissue>
    </source>
</reference>
<feature type="region of interest" description="Disordered" evidence="1">
    <location>
        <begin position="39"/>
        <end position="87"/>
    </location>
</feature>
<dbReference type="EMBL" id="JBBNAF010000009">
    <property type="protein sequence ID" value="KAK9114426.1"/>
    <property type="molecule type" value="Genomic_DNA"/>
</dbReference>
<dbReference type="Proteomes" id="UP001420932">
    <property type="component" value="Unassembled WGS sequence"/>
</dbReference>
<proteinExistence type="predicted"/>
<gene>
    <name evidence="2" type="ORF">Syun_021223</name>
</gene>